<keyword evidence="4" id="KW-1185">Reference proteome</keyword>
<organism evidence="3 4">
    <name type="scientific">Sanguibacter hominis ATCC BAA-789</name>
    <dbReference type="NCBI Taxonomy" id="1312740"/>
    <lineage>
        <taxon>Bacteria</taxon>
        <taxon>Bacillati</taxon>
        <taxon>Actinomycetota</taxon>
        <taxon>Actinomycetes</taxon>
        <taxon>Micrococcales</taxon>
        <taxon>Sanguibacteraceae</taxon>
        <taxon>Sanguibacter</taxon>
    </lineage>
</organism>
<dbReference type="SUPFAM" id="SSF56059">
    <property type="entry name" value="Glutathione synthetase ATP-binding domain-like"/>
    <property type="match status" value="1"/>
</dbReference>
<dbReference type="PANTHER" id="PTHR23132:SF23">
    <property type="entry name" value="D-ALANINE--D-ALANINE LIGASE B"/>
    <property type="match status" value="1"/>
</dbReference>
<accession>A0A9X5IRR4</accession>
<sequence length="299" mass="31011">MGHHGARRTILVTGAAGPAGRALGVQLGRRTESVRAVGVDLVPTPVPGMDEVHAAPPARSAEYEARTVALLRSLEPSLVIPTVSDELPRMAVLARAAGLGDRVVISAPGPTAVADDKLLTMWALDHAGVTVPRHAPAAELGTAADALRWAGGPVVLKPRVSRGGRGVHVVTDPADAAWQHADASWIVQELAPGDEYSPQVYRSPATGTCDVVVLRKTALEHGIVGNAADVERLPAGAAADVEELAARTVEVLGLVGPVDMDVRRLADGTPVVLEVNARFGALSASAPELLDAVLESWPR</sequence>
<dbReference type="GO" id="GO:0046872">
    <property type="term" value="F:metal ion binding"/>
    <property type="evidence" value="ECO:0007669"/>
    <property type="project" value="InterPro"/>
</dbReference>
<gene>
    <name evidence="3" type="ORF">HF995_03280</name>
</gene>
<dbReference type="EMBL" id="JAAXOW010000001">
    <property type="protein sequence ID" value="NKX92301.1"/>
    <property type="molecule type" value="Genomic_DNA"/>
</dbReference>
<dbReference type="Gene3D" id="3.30.470.20">
    <property type="entry name" value="ATP-grasp fold, B domain"/>
    <property type="match status" value="1"/>
</dbReference>
<dbReference type="Proteomes" id="UP000774283">
    <property type="component" value="Unassembled WGS sequence"/>
</dbReference>
<dbReference type="GO" id="GO:0005524">
    <property type="term" value="F:ATP binding"/>
    <property type="evidence" value="ECO:0007669"/>
    <property type="project" value="UniProtKB-UniRule"/>
</dbReference>
<proteinExistence type="predicted"/>
<dbReference type="InterPro" id="IPR003806">
    <property type="entry name" value="ATP-grasp_PylC-type"/>
</dbReference>
<keyword evidence="1" id="KW-0067">ATP-binding</keyword>
<feature type="domain" description="ATP-grasp" evidence="2">
    <location>
        <begin position="121"/>
        <end position="298"/>
    </location>
</feature>
<dbReference type="AlphaFoldDB" id="A0A9X5IRR4"/>
<evidence type="ECO:0000313" key="3">
    <source>
        <dbReference type="EMBL" id="NKX92301.1"/>
    </source>
</evidence>
<name>A0A9X5IRR4_9MICO</name>
<dbReference type="GO" id="GO:0008716">
    <property type="term" value="F:D-alanine-D-alanine ligase activity"/>
    <property type="evidence" value="ECO:0007669"/>
    <property type="project" value="TreeGrafter"/>
</dbReference>
<evidence type="ECO:0000256" key="1">
    <source>
        <dbReference type="PROSITE-ProRule" id="PRU00409"/>
    </source>
</evidence>
<dbReference type="InterPro" id="IPR011761">
    <property type="entry name" value="ATP-grasp"/>
</dbReference>
<comment type="caution">
    <text evidence="3">The sequence shown here is derived from an EMBL/GenBank/DDBJ whole genome shotgun (WGS) entry which is preliminary data.</text>
</comment>
<reference evidence="3 4" key="1">
    <citation type="submission" date="2020-04" db="EMBL/GenBank/DDBJ databases">
        <title>MicrobeNet Type strains.</title>
        <authorList>
            <person name="Nicholson A.C."/>
        </authorList>
    </citation>
    <scope>NUCLEOTIDE SEQUENCE [LARGE SCALE GENOMIC DNA]</scope>
    <source>
        <strain evidence="3 4">ATCC BAA-789</strain>
    </source>
</reference>
<dbReference type="RefSeq" id="WP_168446348.1">
    <property type="nucleotide sequence ID" value="NZ_JAAXOW010000001.1"/>
</dbReference>
<dbReference type="Gene3D" id="3.40.50.20">
    <property type="match status" value="1"/>
</dbReference>
<dbReference type="Pfam" id="PF02655">
    <property type="entry name" value="ATP-grasp_3"/>
    <property type="match status" value="1"/>
</dbReference>
<protein>
    <submittedName>
        <fullName evidence="3">ATP-grasp domain-containing protein</fullName>
    </submittedName>
</protein>
<evidence type="ECO:0000313" key="4">
    <source>
        <dbReference type="Proteomes" id="UP000774283"/>
    </source>
</evidence>
<evidence type="ECO:0000259" key="2">
    <source>
        <dbReference type="PROSITE" id="PS50975"/>
    </source>
</evidence>
<dbReference type="PROSITE" id="PS50975">
    <property type="entry name" value="ATP_GRASP"/>
    <property type="match status" value="1"/>
</dbReference>
<keyword evidence="1" id="KW-0547">Nucleotide-binding</keyword>
<dbReference type="PANTHER" id="PTHR23132">
    <property type="entry name" value="D-ALANINE--D-ALANINE LIGASE"/>
    <property type="match status" value="1"/>
</dbReference>